<dbReference type="EMBL" id="KN839881">
    <property type="protein sequence ID" value="KIJ59768.1"/>
    <property type="molecule type" value="Genomic_DNA"/>
</dbReference>
<dbReference type="GO" id="GO:0003676">
    <property type="term" value="F:nucleic acid binding"/>
    <property type="evidence" value="ECO:0007669"/>
    <property type="project" value="InterPro"/>
</dbReference>
<reference evidence="3 4" key="1">
    <citation type="submission" date="2014-04" db="EMBL/GenBank/DDBJ databases">
        <title>Evolutionary Origins and Diversification of the Mycorrhizal Mutualists.</title>
        <authorList>
            <consortium name="DOE Joint Genome Institute"/>
            <consortium name="Mycorrhizal Genomics Consortium"/>
            <person name="Kohler A."/>
            <person name="Kuo A."/>
            <person name="Nagy L.G."/>
            <person name="Floudas D."/>
            <person name="Copeland A."/>
            <person name="Barry K.W."/>
            <person name="Cichocki N."/>
            <person name="Veneault-Fourrey C."/>
            <person name="LaButti K."/>
            <person name="Lindquist E.A."/>
            <person name="Lipzen A."/>
            <person name="Lundell T."/>
            <person name="Morin E."/>
            <person name="Murat C."/>
            <person name="Riley R."/>
            <person name="Ohm R."/>
            <person name="Sun H."/>
            <person name="Tunlid A."/>
            <person name="Henrissat B."/>
            <person name="Grigoriev I.V."/>
            <person name="Hibbett D.S."/>
            <person name="Martin F."/>
        </authorList>
    </citation>
    <scope>NUCLEOTIDE SEQUENCE [LARGE SCALE GENOMIC DNA]</scope>
    <source>
        <strain evidence="3 4">MD-312</strain>
    </source>
</reference>
<protein>
    <recommendedName>
        <fullName evidence="2">RNase H type-1 domain-containing protein</fullName>
    </recommendedName>
</protein>
<accession>A0A0C9W1I9</accession>
<evidence type="ECO:0000259" key="2">
    <source>
        <dbReference type="PROSITE" id="PS50879"/>
    </source>
</evidence>
<name>A0A0C9W1I9_9AGAM</name>
<dbReference type="InterPro" id="IPR002156">
    <property type="entry name" value="RNaseH_domain"/>
</dbReference>
<dbReference type="Gene3D" id="3.30.420.10">
    <property type="entry name" value="Ribonuclease H-like superfamily/Ribonuclease H"/>
    <property type="match status" value="1"/>
</dbReference>
<dbReference type="InterPro" id="IPR012337">
    <property type="entry name" value="RNaseH-like_sf"/>
</dbReference>
<organism evidence="3 4">
    <name type="scientific">Hydnomerulius pinastri MD-312</name>
    <dbReference type="NCBI Taxonomy" id="994086"/>
    <lineage>
        <taxon>Eukaryota</taxon>
        <taxon>Fungi</taxon>
        <taxon>Dikarya</taxon>
        <taxon>Basidiomycota</taxon>
        <taxon>Agaricomycotina</taxon>
        <taxon>Agaricomycetes</taxon>
        <taxon>Agaricomycetidae</taxon>
        <taxon>Boletales</taxon>
        <taxon>Boletales incertae sedis</taxon>
        <taxon>Leucogyrophana</taxon>
    </lineage>
</organism>
<dbReference type="AlphaFoldDB" id="A0A0C9W1I9"/>
<dbReference type="Pfam" id="PF00075">
    <property type="entry name" value="RNase_H"/>
    <property type="match status" value="1"/>
</dbReference>
<sequence>MTLTAPRKSSLAVSYCAKQSPDYRSPNSSTNVSAVVDFSPIAALTTARTQKDVKSSCFRMDMSMQRLATIGVSRSPTALASATDKLGLSPGLGSPSALYPARTGRYRALRDNNNNVSHGEGTSGQHLSGKAWRKDNGPSSHWIIVSDSEYLVLGMTEWLPAWKENGWRASRGRPKNLDLFQKLDAEIELLERLHDVKVGFLHVGREHNQDADVLAGQAARAMRGY</sequence>
<proteinExistence type="predicted"/>
<evidence type="ECO:0000313" key="3">
    <source>
        <dbReference type="EMBL" id="KIJ59768.1"/>
    </source>
</evidence>
<evidence type="ECO:0000313" key="4">
    <source>
        <dbReference type="Proteomes" id="UP000053820"/>
    </source>
</evidence>
<keyword evidence="4" id="KW-1185">Reference proteome</keyword>
<evidence type="ECO:0000256" key="1">
    <source>
        <dbReference type="SAM" id="MobiDB-lite"/>
    </source>
</evidence>
<dbReference type="SUPFAM" id="SSF53098">
    <property type="entry name" value="Ribonuclease H-like"/>
    <property type="match status" value="1"/>
</dbReference>
<feature type="domain" description="RNase H type-1" evidence="2">
    <location>
        <begin position="75"/>
        <end position="220"/>
    </location>
</feature>
<dbReference type="HOGENOM" id="CLU_1230092_0_0_1"/>
<dbReference type="InterPro" id="IPR036397">
    <property type="entry name" value="RNaseH_sf"/>
</dbReference>
<dbReference type="OrthoDB" id="407198at2759"/>
<dbReference type="PROSITE" id="PS50879">
    <property type="entry name" value="RNASE_H_1"/>
    <property type="match status" value="1"/>
</dbReference>
<dbReference type="GO" id="GO:0004523">
    <property type="term" value="F:RNA-DNA hybrid ribonuclease activity"/>
    <property type="evidence" value="ECO:0007669"/>
    <property type="project" value="InterPro"/>
</dbReference>
<feature type="region of interest" description="Disordered" evidence="1">
    <location>
        <begin position="111"/>
        <end position="133"/>
    </location>
</feature>
<dbReference type="Proteomes" id="UP000053820">
    <property type="component" value="Unassembled WGS sequence"/>
</dbReference>
<gene>
    <name evidence="3" type="ORF">HYDPIDRAFT_43798</name>
</gene>